<dbReference type="PANTHER" id="PTHR44591:SF3">
    <property type="entry name" value="RESPONSE REGULATORY DOMAIN-CONTAINING PROTEIN"/>
    <property type="match status" value="1"/>
</dbReference>
<dbReference type="PROSITE" id="PS50110">
    <property type="entry name" value="RESPONSE_REGULATORY"/>
    <property type="match status" value="1"/>
</dbReference>
<name>A0ABQ1N5R1_9BACT</name>
<evidence type="ECO:0000313" key="4">
    <source>
        <dbReference type="EMBL" id="GGC51869.1"/>
    </source>
</evidence>
<dbReference type="NCBIfam" id="TIGR00229">
    <property type="entry name" value="sensory_box"/>
    <property type="match status" value="1"/>
</dbReference>
<dbReference type="SUPFAM" id="SSF55785">
    <property type="entry name" value="PYP-like sensor domain (PAS domain)"/>
    <property type="match status" value="1"/>
</dbReference>
<keyword evidence="5" id="KW-1185">Reference proteome</keyword>
<dbReference type="CDD" id="cd00130">
    <property type="entry name" value="PAS"/>
    <property type="match status" value="1"/>
</dbReference>
<organism evidence="4 5">
    <name type="scientific">Belliella aquatica</name>
    <dbReference type="NCBI Taxonomy" id="1323734"/>
    <lineage>
        <taxon>Bacteria</taxon>
        <taxon>Pseudomonadati</taxon>
        <taxon>Bacteroidota</taxon>
        <taxon>Cytophagia</taxon>
        <taxon>Cytophagales</taxon>
        <taxon>Cyclobacteriaceae</taxon>
        <taxon>Belliella</taxon>
    </lineage>
</organism>
<feature type="modified residue" description="4-aspartylphosphate" evidence="2">
    <location>
        <position position="60"/>
    </location>
</feature>
<proteinExistence type="predicted"/>
<dbReference type="CDD" id="cd00156">
    <property type="entry name" value="REC"/>
    <property type="match status" value="1"/>
</dbReference>
<evidence type="ECO:0000256" key="1">
    <source>
        <dbReference type="ARBA" id="ARBA00022553"/>
    </source>
</evidence>
<evidence type="ECO:0000313" key="5">
    <source>
        <dbReference type="Proteomes" id="UP000635885"/>
    </source>
</evidence>
<dbReference type="InterPro" id="IPR000014">
    <property type="entry name" value="PAS"/>
</dbReference>
<reference evidence="5" key="1">
    <citation type="journal article" date="2019" name="Int. J. Syst. Evol. Microbiol.">
        <title>The Global Catalogue of Microorganisms (GCM) 10K type strain sequencing project: providing services to taxonomists for standard genome sequencing and annotation.</title>
        <authorList>
            <consortium name="The Broad Institute Genomics Platform"/>
            <consortium name="The Broad Institute Genome Sequencing Center for Infectious Disease"/>
            <person name="Wu L."/>
            <person name="Ma J."/>
        </authorList>
    </citation>
    <scope>NUCLEOTIDE SEQUENCE [LARGE SCALE GENOMIC DNA]</scope>
    <source>
        <strain evidence="5">CGMCC 1.12479</strain>
    </source>
</reference>
<dbReference type="InterPro" id="IPR035965">
    <property type="entry name" value="PAS-like_dom_sf"/>
</dbReference>
<dbReference type="EMBL" id="BMFD01000017">
    <property type="protein sequence ID" value="GGC51869.1"/>
    <property type="molecule type" value="Genomic_DNA"/>
</dbReference>
<gene>
    <name evidence="4" type="ORF">GCM10010993_32960</name>
</gene>
<dbReference type="Pfam" id="PF00072">
    <property type="entry name" value="Response_reg"/>
    <property type="match status" value="1"/>
</dbReference>
<dbReference type="InterPro" id="IPR011006">
    <property type="entry name" value="CheY-like_superfamily"/>
</dbReference>
<dbReference type="SMART" id="SM00448">
    <property type="entry name" value="REC"/>
    <property type="match status" value="1"/>
</dbReference>
<protein>
    <recommendedName>
        <fullName evidence="3">Response regulatory domain-containing protein</fullName>
    </recommendedName>
</protein>
<evidence type="ECO:0000256" key="2">
    <source>
        <dbReference type="PROSITE-ProRule" id="PRU00169"/>
    </source>
</evidence>
<dbReference type="InterPro" id="IPR036097">
    <property type="entry name" value="HisK_dim/P_sf"/>
</dbReference>
<comment type="caution">
    <text evidence="4">The sequence shown here is derived from an EMBL/GenBank/DDBJ whole genome shotgun (WGS) entry which is preliminary data.</text>
</comment>
<dbReference type="Gene3D" id="3.30.450.20">
    <property type="entry name" value="PAS domain"/>
    <property type="match status" value="1"/>
</dbReference>
<feature type="domain" description="Response regulatory" evidence="3">
    <location>
        <begin position="7"/>
        <end position="125"/>
    </location>
</feature>
<sequence length="336" mass="38866">MMTKNLSILVIEDNEGDFILVEDFLIESYRKIDIKQCPDFDTAKKCLSERNVFYNVIFLDLNLPDLSGIELVSEVIKISQNTPIIVLTGYSELNLAKQSLELGVYDFLIKDEINSSLLQKSISFAQSRKNFRKQLEGERENYKNLFNLSPQPMWLLHPENLKILDVNEATIEKYGYTIEECLSLSFMDLHPTQDSLLLEAKLKNESTNKSNNQFTQRKKNGEEIKVKLSIKKILFNTEKFGIIVQATDLTTIINYIRTIEEQNEKLKNIAWTQSHVVRAPLSRILGIINLIEAEKDNLDDILFWLKKLRDSTDEMDGVIKKIVEEAQQINIDKINE</sequence>
<dbReference type="Proteomes" id="UP000635885">
    <property type="component" value="Unassembled WGS sequence"/>
</dbReference>
<dbReference type="Pfam" id="PF13426">
    <property type="entry name" value="PAS_9"/>
    <property type="match status" value="1"/>
</dbReference>
<keyword evidence="1 2" id="KW-0597">Phosphoprotein</keyword>
<dbReference type="RefSeq" id="WP_188444208.1">
    <property type="nucleotide sequence ID" value="NZ_BMFD01000017.1"/>
</dbReference>
<dbReference type="InterPro" id="IPR050595">
    <property type="entry name" value="Bact_response_regulator"/>
</dbReference>
<accession>A0ABQ1N5R1</accession>
<dbReference type="Gene3D" id="3.40.50.2300">
    <property type="match status" value="1"/>
</dbReference>
<evidence type="ECO:0000259" key="3">
    <source>
        <dbReference type="PROSITE" id="PS50110"/>
    </source>
</evidence>
<dbReference type="PANTHER" id="PTHR44591">
    <property type="entry name" value="STRESS RESPONSE REGULATOR PROTEIN 1"/>
    <property type="match status" value="1"/>
</dbReference>
<dbReference type="SUPFAM" id="SSF52172">
    <property type="entry name" value="CheY-like"/>
    <property type="match status" value="1"/>
</dbReference>
<dbReference type="SUPFAM" id="SSF47384">
    <property type="entry name" value="Homodimeric domain of signal transducing histidine kinase"/>
    <property type="match status" value="1"/>
</dbReference>
<dbReference type="SMART" id="SM00091">
    <property type="entry name" value="PAS"/>
    <property type="match status" value="1"/>
</dbReference>
<dbReference type="InterPro" id="IPR001789">
    <property type="entry name" value="Sig_transdc_resp-reg_receiver"/>
</dbReference>